<evidence type="ECO:0000259" key="1">
    <source>
        <dbReference type="Pfam" id="PF03959"/>
    </source>
</evidence>
<protein>
    <recommendedName>
        <fullName evidence="1">Serine hydrolase domain-containing protein</fullName>
    </recommendedName>
</protein>
<dbReference type="RefSeq" id="XP_037170592.1">
    <property type="nucleotide sequence ID" value="XM_037302013.1"/>
</dbReference>
<accession>A0A8H6G688</accession>
<organism evidence="2 3">
    <name type="scientific">Letharia columbiana</name>
    <dbReference type="NCBI Taxonomy" id="112416"/>
    <lineage>
        <taxon>Eukaryota</taxon>
        <taxon>Fungi</taxon>
        <taxon>Dikarya</taxon>
        <taxon>Ascomycota</taxon>
        <taxon>Pezizomycotina</taxon>
        <taxon>Lecanoromycetes</taxon>
        <taxon>OSLEUM clade</taxon>
        <taxon>Lecanoromycetidae</taxon>
        <taxon>Lecanorales</taxon>
        <taxon>Lecanorineae</taxon>
        <taxon>Parmeliaceae</taxon>
        <taxon>Letharia</taxon>
    </lineage>
</organism>
<dbReference type="EMBL" id="JACCJC010000001">
    <property type="protein sequence ID" value="KAF6241352.1"/>
    <property type="molecule type" value="Genomic_DNA"/>
</dbReference>
<comment type="caution">
    <text evidence="2">The sequence shown here is derived from an EMBL/GenBank/DDBJ whole genome shotgun (WGS) entry which is preliminary data.</text>
</comment>
<name>A0A8H6G688_9LECA</name>
<reference evidence="2 3" key="1">
    <citation type="journal article" date="2020" name="Genomics">
        <title>Complete, high-quality genomes from long-read metagenomic sequencing of two wolf lichen thalli reveals enigmatic genome architecture.</title>
        <authorList>
            <person name="McKenzie S.K."/>
            <person name="Walston R.F."/>
            <person name="Allen J.L."/>
        </authorList>
    </citation>
    <scope>NUCLEOTIDE SEQUENCE [LARGE SCALE GENOMIC DNA]</scope>
    <source>
        <strain evidence="2">WasteWater2</strain>
    </source>
</reference>
<dbReference type="GeneID" id="59281742"/>
<dbReference type="InterPro" id="IPR005645">
    <property type="entry name" value="FSH-like_dom"/>
</dbReference>
<dbReference type="Proteomes" id="UP000578531">
    <property type="component" value="Unassembled WGS sequence"/>
</dbReference>
<evidence type="ECO:0000313" key="2">
    <source>
        <dbReference type="EMBL" id="KAF6241352.1"/>
    </source>
</evidence>
<dbReference type="Pfam" id="PF03959">
    <property type="entry name" value="FSH1"/>
    <property type="match status" value="1"/>
</dbReference>
<sequence length="198" mass="21724">MVADQSPSPIAPLKQELRRVMGDDARLDFTYLQGHVESTPYPGVAEFFSPPFYRHWDGDSPSSVLAAAELIASSVSTNKPDVIFAHSEGGAAALSTLLHRPLSVQCLVLLSPFPPFDASGRRRLDVSLSGIPLVRIPTLFVRGESDPWAHFVALTEGLVDERNLTVYSWKGGHEVPNSSERGMWAQIAQKMVEVLNKE</sequence>
<dbReference type="OrthoDB" id="2094269at2759"/>
<dbReference type="InterPro" id="IPR029058">
    <property type="entry name" value="AB_hydrolase_fold"/>
</dbReference>
<dbReference type="AlphaFoldDB" id="A0A8H6G688"/>
<evidence type="ECO:0000313" key="3">
    <source>
        <dbReference type="Proteomes" id="UP000578531"/>
    </source>
</evidence>
<dbReference type="Gene3D" id="3.40.50.1820">
    <property type="entry name" value="alpha/beta hydrolase"/>
    <property type="match status" value="1"/>
</dbReference>
<gene>
    <name evidence="2" type="ORF">HO173_000062</name>
</gene>
<feature type="domain" description="Serine hydrolase" evidence="1">
    <location>
        <begin position="25"/>
        <end position="180"/>
    </location>
</feature>
<keyword evidence="3" id="KW-1185">Reference proteome</keyword>
<proteinExistence type="predicted"/>
<dbReference type="SUPFAM" id="SSF53474">
    <property type="entry name" value="alpha/beta-Hydrolases"/>
    <property type="match status" value="1"/>
</dbReference>